<comment type="caution">
    <text evidence="1">The sequence shown here is derived from an EMBL/GenBank/DDBJ whole genome shotgun (WGS) entry which is preliminary data.</text>
</comment>
<protein>
    <submittedName>
        <fullName evidence="1">Uncharacterized protein</fullName>
    </submittedName>
</protein>
<evidence type="ECO:0000313" key="2">
    <source>
        <dbReference type="Proteomes" id="UP001549119"/>
    </source>
</evidence>
<accession>A0ABV2NUR8</accession>
<dbReference type="EMBL" id="JBEPNW010000008">
    <property type="protein sequence ID" value="MET3870076.1"/>
    <property type="molecule type" value="Genomic_DNA"/>
</dbReference>
<dbReference type="Proteomes" id="UP001549119">
    <property type="component" value="Unassembled WGS sequence"/>
</dbReference>
<gene>
    <name evidence="1" type="ORF">ABIC20_007461</name>
</gene>
<keyword evidence="2" id="KW-1185">Reference proteome</keyword>
<evidence type="ECO:0000313" key="1">
    <source>
        <dbReference type="EMBL" id="MET3870076.1"/>
    </source>
</evidence>
<organism evidence="1 2">
    <name type="scientific">Methylobacterium radiotolerans</name>
    <dbReference type="NCBI Taxonomy" id="31998"/>
    <lineage>
        <taxon>Bacteria</taxon>
        <taxon>Pseudomonadati</taxon>
        <taxon>Pseudomonadota</taxon>
        <taxon>Alphaproteobacteria</taxon>
        <taxon>Hyphomicrobiales</taxon>
        <taxon>Methylobacteriaceae</taxon>
        <taxon>Methylobacterium</taxon>
    </lineage>
</organism>
<reference evidence="1 2" key="1">
    <citation type="submission" date="2024-06" db="EMBL/GenBank/DDBJ databases">
        <title>Genomics of switchgrass bacterial isolates.</title>
        <authorList>
            <person name="Shade A."/>
        </authorList>
    </citation>
    <scope>NUCLEOTIDE SEQUENCE [LARGE SCALE GENOMIC DNA]</scope>
    <source>
        <strain evidence="1 2">PvP084</strain>
    </source>
</reference>
<sequence length="64" mass="7388">MRTGRFRFVERRRFWLPPIQVLEVEVRYPADIWASSFIRAWILASGSDAHAIQAATRGEIRGTA</sequence>
<name>A0ABV2NUR8_9HYPH</name>
<proteinExistence type="predicted"/>
<dbReference type="RefSeq" id="WP_209651188.1">
    <property type="nucleotide sequence ID" value="NZ_JBEPNV010000005.1"/>
</dbReference>